<sequence length="92" mass="10411">MQRLGAQSGGARRMHRVRRRSVSACRRHRLSQAIRIWKGVKSPEAVFVAACKEGRKPEAQQAKSGVIVWFEWARRDRGTAGIRASAIRCKIL</sequence>
<dbReference type="AlphaFoldDB" id="A0A951Q3B2"/>
<reference evidence="1" key="1">
    <citation type="submission" date="2021-05" db="EMBL/GenBank/DDBJ databases">
        <authorList>
            <person name="Pietrasiak N."/>
            <person name="Ward R."/>
            <person name="Stajich J.E."/>
            <person name="Kurbessoian T."/>
        </authorList>
    </citation>
    <scope>NUCLEOTIDE SEQUENCE</scope>
    <source>
        <strain evidence="1">JT2-VF2</strain>
    </source>
</reference>
<organism evidence="1 2">
    <name type="scientific">Mojavia pulchra JT2-VF2</name>
    <dbReference type="NCBI Taxonomy" id="287848"/>
    <lineage>
        <taxon>Bacteria</taxon>
        <taxon>Bacillati</taxon>
        <taxon>Cyanobacteriota</taxon>
        <taxon>Cyanophyceae</taxon>
        <taxon>Nostocales</taxon>
        <taxon>Nostocaceae</taxon>
    </lineage>
</organism>
<proteinExistence type="predicted"/>
<accession>A0A951Q3B2</accession>
<evidence type="ECO:0000313" key="2">
    <source>
        <dbReference type="Proteomes" id="UP000715781"/>
    </source>
</evidence>
<evidence type="ECO:0000313" key="1">
    <source>
        <dbReference type="EMBL" id="MBW4564517.1"/>
    </source>
</evidence>
<protein>
    <submittedName>
        <fullName evidence="1">Uncharacterized protein</fullName>
    </submittedName>
</protein>
<reference evidence="1" key="2">
    <citation type="journal article" date="2022" name="Microbiol. Resour. Announc.">
        <title>Metagenome Sequencing to Explore Phylogenomics of Terrestrial Cyanobacteria.</title>
        <authorList>
            <person name="Ward R.D."/>
            <person name="Stajich J.E."/>
            <person name="Johansen J.R."/>
            <person name="Huntemann M."/>
            <person name="Clum A."/>
            <person name="Foster B."/>
            <person name="Foster B."/>
            <person name="Roux S."/>
            <person name="Palaniappan K."/>
            <person name="Varghese N."/>
            <person name="Mukherjee S."/>
            <person name="Reddy T.B.K."/>
            <person name="Daum C."/>
            <person name="Copeland A."/>
            <person name="Chen I.A."/>
            <person name="Ivanova N.N."/>
            <person name="Kyrpides N.C."/>
            <person name="Shapiro N."/>
            <person name="Eloe-Fadrosh E.A."/>
            <person name="Pietrasiak N."/>
        </authorList>
    </citation>
    <scope>NUCLEOTIDE SEQUENCE</scope>
    <source>
        <strain evidence="1">JT2-VF2</strain>
    </source>
</reference>
<name>A0A951Q3B2_9NOST</name>
<dbReference type="Proteomes" id="UP000715781">
    <property type="component" value="Unassembled WGS sequence"/>
</dbReference>
<dbReference type="EMBL" id="JAHHHN010000023">
    <property type="protein sequence ID" value="MBW4564517.1"/>
    <property type="molecule type" value="Genomic_DNA"/>
</dbReference>
<comment type="caution">
    <text evidence="1">The sequence shown here is derived from an EMBL/GenBank/DDBJ whole genome shotgun (WGS) entry which is preliminary data.</text>
</comment>
<gene>
    <name evidence="1" type="ORF">KME32_25960</name>
</gene>